<evidence type="ECO:0000313" key="1">
    <source>
        <dbReference type="EMBL" id="MET3584973.1"/>
    </source>
</evidence>
<name>A0ABV2H365_9HYPH</name>
<protein>
    <submittedName>
        <fullName evidence="1">Uncharacterized protein</fullName>
    </submittedName>
</protein>
<accession>A0ABV2H365</accession>
<gene>
    <name evidence="1" type="ORF">ABID21_001074</name>
</gene>
<keyword evidence="2" id="KW-1185">Reference proteome</keyword>
<proteinExistence type="predicted"/>
<reference evidence="1 2" key="1">
    <citation type="submission" date="2024-06" db="EMBL/GenBank/DDBJ databases">
        <title>Genomic Encyclopedia of Type Strains, Phase IV (KMG-IV): sequencing the most valuable type-strain genomes for metagenomic binning, comparative biology and taxonomic classification.</title>
        <authorList>
            <person name="Goeker M."/>
        </authorList>
    </citation>
    <scope>NUCLEOTIDE SEQUENCE [LARGE SCALE GENOMIC DNA]</scope>
    <source>
        <strain evidence="1 2">DSM 105042</strain>
    </source>
</reference>
<evidence type="ECO:0000313" key="2">
    <source>
        <dbReference type="Proteomes" id="UP001549031"/>
    </source>
</evidence>
<dbReference type="Proteomes" id="UP001549031">
    <property type="component" value="Unassembled WGS sequence"/>
</dbReference>
<dbReference type="RefSeq" id="WP_247242783.1">
    <property type="nucleotide sequence ID" value="NZ_JALJRA010000003.1"/>
</dbReference>
<sequence>MRQIHNDLGPTFHERAVADAEMPACLHRDHLEQLALCDELEEIADSLPAKVNRQKCIYAAKALGPDDPQAASI</sequence>
<dbReference type="EMBL" id="JBEPLJ010000003">
    <property type="protein sequence ID" value="MET3584973.1"/>
    <property type="molecule type" value="Genomic_DNA"/>
</dbReference>
<comment type="caution">
    <text evidence="1">The sequence shown here is derived from an EMBL/GenBank/DDBJ whole genome shotgun (WGS) entry which is preliminary data.</text>
</comment>
<organism evidence="1 2">
    <name type="scientific">Pseudorhizobium tarimense</name>
    <dbReference type="NCBI Taxonomy" id="1079109"/>
    <lineage>
        <taxon>Bacteria</taxon>
        <taxon>Pseudomonadati</taxon>
        <taxon>Pseudomonadota</taxon>
        <taxon>Alphaproteobacteria</taxon>
        <taxon>Hyphomicrobiales</taxon>
        <taxon>Rhizobiaceae</taxon>
        <taxon>Rhizobium/Agrobacterium group</taxon>
        <taxon>Pseudorhizobium</taxon>
    </lineage>
</organism>